<name>A0A1B6KZS3_9HEMI</name>
<organism evidence="1">
    <name type="scientific">Graphocephala atropunctata</name>
    <dbReference type="NCBI Taxonomy" id="36148"/>
    <lineage>
        <taxon>Eukaryota</taxon>
        <taxon>Metazoa</taxon>
        <taxon>Ecdysozoa</taxon>
        <taxon>Arthropoda</taxon>
        <taxon>Hexapoda</taxon>
        <taxon>Insecta</taxon>
        <taxon>Pterygota</taxon>
        <taxon>Neoptera</taxon>
        <taxon>Paraneoptera</taxon>
        <taxon>Hemiptera</taxon>
        <taxon>Auchenorrhyncha</taxon>
        <taxon>Membracoidea</taxon>
        <taxon>Cicadellidae</taxon>
        <taxon>Cicadellinae</taxon>
        <taxon>Cicadellini</taxon>
        <taxon>Graphocephala</taxon>
    </lineage>
</organism>
<reference evidence="1" key="1">
    <citation type="submission" date="2015-11" db="EMBL/GenBank/DDBJ databases">
        <title>De novo transcriptome assembly of four potential Pierce s Disease insect vectors from Arizona vineyards.</title>
        <authorList>
            <person name="Tassone E.E."/>
        </authorList>
    </citation>
    <scope>NUCLEOTIDE SEQUENCE</scope>
</reference>
<dbReference type="AlphaFoldDB" id="A0A1B6KZS3"/>
<evidence type="ECO:0000313" key="1">
    <source>
        <dbReference type="EMBL" id="JAT16901.1"/>
    </source>
</evidence>
<accession>A0A1B6KZS3</accession>
<protein>
    <submittedName>
        <fullName evidence="1">Uncharacterized protein</fullName>
    </submittedName>
</protein>
<sequence>LTNINASSARDLNKTISKISLLQGRIRNLSTGLDYAKESKNKRLIYEKNLFIKSANINSLISLNVNDREFDPKSFLSLGSDQRLLSIKAKTLKADSLVTLNKIANRSVTDLLLTGKTVRVPVLTTQLNVEGLQLGEDSEINEIPVRDLYSRISIVTNDEDTNTLQQVVPQQTMRHRVPKILQLQDHSVIDDLIVDVIDNIPVTTTLNSVYINEIKNVVHGNVHFKKGLQVKNHIFQKVLETSDLPVGRRKRHNEKSRQNIIKTKVKILGNLKVDQLLFHNSVLSTSNQFVPTSNMNNTYWTYNTPQVILNLVHFSNGISLLKDLEYPIVNGKNITNLATRNIKTHSLLLENIKVLRNISTTEDPLSLRQLGEGIKVFDCSELKVKHLHTIFVNGEDVQRIMLRDYLFRNDLRIVT</sequence>
<feature type="non-terminal residue" evidence="1">
    <location>
        <position position="415"/>
    </location>
</feature>
<proteinExistence type="predicted"/>
<gene>
    <name evidence="1" type="ORF">g.5724</name>
</gene>
<feature type="non-terminal residue" evidence="1">
    <location>
        <position position="1"/>
    </location>
</feature>
<dbReference type="EMBL" id="GEBQ01023076">
    <property type="protein sequence ID" value="JAT16901.1"/>
    <property type="molecule type" value="Transcribed_RNA"/>
</dbReference>